<organism evidence="1 2">
    <name type="scientific">Cochliobolus heterostrophus (strain C5 / ATCC 48332 / race O)</name>
    <name type="common">Southern corn leaf blight fungus</name>
    <name type="synonym">Bipolaris maydis</name>
    <dbReference type="NCBI Taxonomy" id="701091"/>
    <lineage>
        <taxon>Eukaryota</taxon>
        <taxon>Fungi</taxon>
        <taxon>Dikarya</taxon>
        <taxon>Ascomycota</taxon>
        <taxon>Pezizomycotina</taxon>
        <taxon>Dothideomycetes</taxon>
        <taxon>Pleosporomycetidae</taxon>
        <taxon>Pleosporales</taxon>
        <taxon>Pleosporineae</taxon>
        <taxon>Pleosporaceae</taxon>
        <taxon>Bipolaris</taxon>
    </lineage>
</organism>
<proteinExistence type="predicted"/>
<evidence type="ECO:0000313" key="2">
    <source>
        <dbReference type="Proteomes" id="UP000016936"/>
    </source>
</evidence>
<keyword evidence="2" id="KW-1185">Reference proteome</keyword>
<dbReference type="STRING" id="701091.M2TZ23"/>
<dbReference type="Proteomes" id="UP000016936">
    <property type="component" value="Unassembled WGS sequence"/>
</dbReference>
<reference evidence="2" key="2">
    <citation type="journal article" date="2013" name="PLoS Genet.">
        <title>Comparative genome structure, secondary metabolite, and effector coding capacity across Cochliobolus pathogens.</title>
        <authorList>
            <person name="Condon B.J."/>
            <person name="Leng Y."/>
            <person name="Wu D."/>
            <person name="Bushley K.E."/>
            <person name="Ohm R.A."/>
            <person name="Otillar R."/>
            <person name="Martin J."/>
            <person name="Schackwitz W."/>
            <person name="Grimwood J."/>
            <person name="MohdZainudin N."/>
            <person name="Xue C."/>
            <person name="Wang R."/>
            <person name="Manning V.A."/>
            <person name="Dhillon B."/>
            <person name="Tu Z.J."/>
            <person name="Steffenson B.J."/>
            <person name="Salamov A."/>
            <person name="Sun H."/>
            <person name="Lowry S."/>
            <person name="LaButti K."/>
            <person name="Han J."/>
            <person name="Copeland A."/>
            <person name="Lindquist E."/>
            <person name="Barry K."/>
            <person name="Schmutz J."/>
            <person name="Baker S.E."/>
            <person name="Ciuffetti L.M."/>
            <person name="Grigoriev I.V."/>
            <person name="Zhong S."/>
            <person name="Turgeon B.G."/>
        </authorList>
    </citation>
    <scope>NUCLEOTIDE SEQUENCE [LARGE SCALE GENOMIC DNA]</scope>
    <source>
        <strain evidence="2">C5 / ATCC 48332 / race O</strain>
    </source>
</reference>
<dbReference type="OrthoDB" id="3783451at2759"/>
<dbReference type="OMA" id="VYVEMMP"/>
<dbReference type="EMBL" id="KB445576">
    <property type="protein sequence ID" value="EMD91549.1"/>
    <property type="molecule type" value="Genomic_DNA"/>
</dbReference>
<reference evidence="1 2" key="1">
    <citation type="journal article" date="2012" name="PLoS Pathog.">
        <title>Diverse lifestyles and strategies of plant pathogenesis encoded in the genomes of eighteen Dothideomycetes fungi.</title>
        <authorList>
            <person name="Ohm R.A."/>
            <person name="Feau N."/>
            <person name="Henrissat B."/>
            <person name="Schoch C.L."/>
            <person name="Horwitz B.A."/>
            <person name="Barry K.W."/>
            <person name="Condon B.J."/>
            <person name="Copeland A.C."/>
            <person name="Dhillon B."/>
            <person name="Glaser F."/>
            <person name="Hesse C.N."/>
            <person name="Kosti I."/>
            <person name="LaButti K."/>
            <person name="Lindquist E.A."/>
            <person name="Lucas S."/>
            <person name="Salamov A.A."/>
            <person name="Bradshaw R.E."/>
            <person name="Ciuffetti L."/>
            <person name="Hamelin R.C."/>
            <person name="Kema G.H.J."/>
            <person name="Lawrence C."/>
            <person name="Scott J.A."/>
            <person name="Spatafora J.W."/>
            <person name="Turgeon B.G."/>
            <person name="de Wit P.J.G.M."/>
            <person name="Zhong S."/>
            <person name="Goodwin S.B."/>
            <person name="Grigoriev I.V."/>
        </authorList>
    </citation>
    <scope>NUCLEOTIDE SEQUENCE [LARGE SCALE GENOMIC DNA]</scope>
    <source>
        <strain evidence="2">C5 / ATCC 48332 / race O</strain>
    </source>
</reference>
<dbReference type="HOGENOM" id="CLU_119820_0_0_1"/>
<accession>M2TZ23</accession>
<sequence>MKTISALFDHSSTDVDFGVPSVSRIEVNSRECDEKFRLSYDSEPEDGYRPPAPLIIQNEDEASITFKNFVTEVHAYLNEHLDEVKRAQRIMTAEPWSETLLYFRHTWAYQTEDGNVIVYVEMMPRAADTKFRDILWAQQLNNVYEYERKIQGRRFRLIKPK</sequence>
<protein>
    <submittedName>
        <fullName evidence="1">Uncharacterized protein</fullName>
    </submittedName>
</protein>
<dbReference type="AlphaFoldDB" id="M2TZ23"/>
<gene>
    <name evidence="1" type="ORF">COCHEDRAFT_1030352</name>
</gene>
<evidence type="ECO:0000313" key="1">
    <source>
        <dbReference type="EMBL" id="EMD91549.1"/>
    </source>
</evidence>
<name>M2TZ23_COCH5</name>